<dbReference type="EMBL" id="BARV01043018">
    <property type="protein sequence ID" value="GAI53055.1"/>
    <property type="molecule type" value="Genomic_DNA"/>
</dbReference>
<accession>X1QQ34</accession>
<reference evidence="1" key="1">
    <citation type="journal article" date="2014" name="Front. Microbiol.">
        <title>High frequency of phylogenetically diverse reductive dehalogenase-homologous genes in deep subseafloor sedimentary metagenomes.</title>
        <authorList>
            <person name="Kawai M."/>
            <person name="Futagami T."/>
            <person name="Toyoda A."/>
            <person name="Takaki Y."/>
            <person name="Nishi S."/>
            <person name="Hori S."/>
            <person name="Arai W."/>
            <person name="Tsubouchi T."/>
            <person name="Morono Y."/>
            <person name="Uchiyama I."/>
            <person name="Ito T."/>
            <person name="Fujiyama A."/>
            <person name="Inagaki F."/>
            <person name="Takami H."/>
        </authorList>
    </citation>
    <scope>NUCLEOTIDE SEQUENCE</scope>
    <source>
        <strain evidence="1">Expedition CK06-06</strain>
    </source>
</reference>
<dbReference type="AlphaFoldDB" id="X1QQ34"/>
<gene>
    <name evidence="1" type="ORF">S06H3_64413</name>
</gene>
<comment type="caution">
    <text evidence="1">The sequence shown here is derived from an EMBL/GenBank/DDBJ whole genome shotgun (WGS) entry which is preliminary data.</text>
</comment>
<name>X1QQ34_9ZZZZ</name>
<sequence>MVKSKLKTISKTFLKVLNKILSIIGFEVNIQRYEKQQEQEIEPFDDVLRLQKNFSKYKKVKLHIGCGPRVLKGSHLAKVAIVTSEIKRSPTLPANSQNPPLANPFGGNYLKF</sequence>
<feature type="non-terminal residue" evidence="1">
    <location>
        <position position="112"/>
    </location>
</feature>
<proteinExistence type="predicted"/>
<evidence type="ECO:0000313" key="1">
    <source>
        <dbReference type="EMBL" id="GAI53055.1"/>
    </source>
</evidence>
<protein>
    <submittedName>
        <fullName evidence="1">Uncharacterized protein</fullName>
    </submittedName>
</protein>
<organism evidence="1">
    <name type="scientific">marine sediment metagenome</name>
    <dbReference type="NCBI Taxonomy" id="412755"/>
    <lineage>
        <taxon>unclassified sequences</taxon>
        <taxon>metagenomes</taxon>
        <taxon>ecological metagenomes</taxon>
    </lineage>
</organism>